<name>A0ACD4ZWQ0_9ACTN</name>
<organism evidence="1 2">
    <name type="scientific">Streptomyces scopuliridis</name>
    <dbReference type="NCBI Taxonomy" id="452529"/>
    <lineage>
        <taxon>Bacteria</taxon>
        <taxon>Bacillati</taxon>
        <taxon>Actinomycetota</taxon>
        <taxon>Actinomycetes</taxon>
        <taxon>Kitasatosporales</taxon>
        <taxon>Streptomycetaceae</taxon>
        <taxon>Streptomyces</taxon>
    </lineage>
</organism>
<proteinExistence type="predicted"/>
<reference evidence="1" key="1">
    <citation type="submission" date="2022-10" db="EMBL/GenBank/DDBJ databases">
        <title>The complete genomes of actinobacterial strains from the NBC collection.</title>
        <authorList>
            <person name="Joergensen T.S."/>
            <person name="Alvarez Arevalo M."/>
            <person name="Sterndorff E.B."/>
            <person name="Faurdal D."/>
            <person name="Vuksanovic O."/>
            <person name="Mourched A.-S."/>
            <person name="Charusanti P."/>
            <person name="Shaw S."/>
            <person name="Blin K."/>
            <person name="Weber T."/>
        </authorList>
    </citation>
    <scope>NUCLEOTIDE SEQUENCE</scope>
    <source>
        <strain evidence="1">NBC 01771</strain>
    </source>
</reference>
<accession>A0ACD4ZWQ0</accession>
<dbReference type="Proteomes" id="UP001348369">
    <property type="component" value="Chromosome"/>
</dbReference>
<evidence type="ECO:0000313" key="1">
    <source>
        <dbReference type="EMBL" id="WSC02614.1"/>
    </source>
</evidence>
<gene>
    <name evidence="1" type="ORF">OG835_40235</name>
</gene>
<protein>
    <submittedName>
        <fullName evidence="1">Ferredoxin</fullName>
    </submittedName>
</protein>
<sequence>MGSGMCAGMAPDHFTLEGDRARPLAGSVDPHEAVLDAADSCPAMAITVVDGGREIAPRP</sequence>
<dbReference type="EMBL" id="CP109109">
    <property type="protein sequence ID" value="WSC02614.1"/>
    <property type="molecule type" value="Genomic_DNA"/>
</dbReference>
<keyword evidence="2" id="KW-1185">Reference proteome</keyword>
<evidence type="ECO:0000313" key="2">
    <source>
        <dbReference type="Proteomes" id="UP001348369"/>
    </source>
</evidence>